<name>A0A8K0KM92_LADFU</name>
<accession>A0A8K0KM92</accession>
<dbReference type="GO" id="GO:0008270">
    <property type="term" value="F:zinc ion binding"/>
    <property type="evidence" value="ECO:0007669"/>
    <property type="project" value="UniProtKB-KW"/>
</dbReference>
<protein>
    <recommendedName>
        <fullName evidence="3">CCHC-type domain-containing protein</fullName>
    </recommendedName>
</protein>
<reference evidence="4" key="2">
    <citation type="submission" date="2017-10" db="EMBL/GenBank/DDBJ databases">
        <title>Ladona fulva Genome sequencing and assembly.</title>
        <authorList>
            <person name="Murali S."/>
            <person name="Richards S."/>
            <person name="Bandaranaike D."/>
            <person name="Bellair M."/>
            <person name="Blankenburg K."/>
            <person name="Chao H."/>
            <person name="Dinh H."/>
            <person name="Doddapaneni H."/>
            <person name="Dugan-Rocha S."/>
            <person name="Elkadiri S."/>
            <person name="Gnanaolivu R."/>
            <person name="Hernandez B."/>
            <person name="Skinner E."/>
            <person name="Javaid M."/>
            <person name="Lee S."/>
            <person name="Li M."/>
            <person name="Ming W."/>
            <person name="Munidasa M."/>
            <person name="Muniz J."/>
            <person name="Nguyen L."/>
            <person name="Hughes D."/>
            <person name="Osuji N."/>
            <person name="Pu L.-L."/>
            <person name="Puazo M."/>
            <person name="Qu C."/>
            <person name="Quiroz J."/>
            <person name="Raj R."/>
            <person name="Weissenberger G."/>
            <person name="Xin Y."/>
            <person name="Zou X."/>
            <person name="Han Y."/>
            <person name="Worley K."/>
            <person name="Muzny D."/>
            <person name="Gibbs R."/>
        </authorList>
    </citation>
    <scope>NUCLEOTIDE SEQUENCE</scope>
    <source>
        <strain evidence="4">Sampled in the wild</strain>
    </source>
</reference>
<dbReference type="OrthoDB" id="8123886at2759"/>
<feature type="compositionally biased region" description="Polar residues" evidence="2">
    <location>
        <begin position="35"/>
        <end position="45"/>
    </location>
</feature>
<dbReference type="InterPro" id="IPR005135">
    <property type="entry name" value="Endo/exonuclease/phosphatase"/>
</dbReference>
<dbReference type="GO" id="GO:0003676">
    <property type="term" value="F:nucleic acid binding"/>
    <property type="evidence" value="ECO:0007669"/>
    <property type="project" value="InterPro"/>
</dbReference>
<keyword evidence="5" id="KW-1185">Reference proteome</keyword>
<dbReference type="SMART" id="SM00343">
    <property type="entry name" value="ZnF_C2HC"/>
    <property type="match status" value="3"/>
</dbReference>
<feature type="compositionally biased region" description="Polar residues" evidence="2">
    <location>
        <begin position="336"/>
        <end position="351"/>
    </location>
</feature>
<sequence>MDCTQSTRPIEKLPVNNTRHPEASAPAPMGAGRSQALQSTTNMLSDISEEGAANSTGAARFQPSSKNHATEEATPAPAPARRLPAIQVYGILNIRAFSKDLGAALGTNKLKIQRLGPTIKRAENEPSYTKGDTCRVQVEDASLFLPAKDFLKNKSIAFSTWADKKDRLFSYVIKGLSTDTSEDEIFEDLDTQGIPVRKVHQLRTKGGEKIALFQFAAPSCPEWTPTKIVKLNTLGYCRISIRRYHHDGPQMCHRCSRFGHSSDHCFAVPRCFRCAGPHLVDACHLTKDDKPTCCNCGGPHAAVSRSCPRWKDARARRLTTASTADPKPAPLPRPTPSTKETSLLAPTNAWQRKTPPFIPPQVERSAPQRRLNVELPRSAYGVNSIAPEEFPELPRPQPLDAETAAQLKIPLRQRRRSPAATSAPAASTTPNAPMDHRTKEHTRTLVILSWNAGGVVGRKTAELNALLFQHRVDIALIQEIQLLSHHRWTVPGYKVLRNDRATAPGMEGRRGGGTAILLAEGINATLSDVSEHQQHGLETTSAIVETSYGPVQIASLYLPPKHRFRAACVEQTSLHRRTTIAGGDLNAKHPSWGSTHRVASGRTLRSWADANNIQIFSPKEPTYFTSEGRVQLPNAPVVIYGVLDIRSFAKELQSLLGEEKFSLQRLGPTGRPGVAAGDNCRVTTYSTTALSSLKSFLQTNDVPFSTWADKKDQLKSYIIRGLSAATSIEDIFADLDALGIPVSKVHRLRDRSGHPLPLFVFSSRKSEEWKPGDISRLNCLFHCRVAVRPYHYSEPQMCFRCNRFGHSSSNCYAVPRCFRCAGPHIASECDTSKEDTPLCCNCGGQHTAKARSCPVWKAEKARMSGNAAANTTAPQRPQP</sequence>
<feature type="non-terminal residue" evidence="4">
    <location>
        <position position="1"/>
    </location>
</feature>
<dbReference type="SUPFAM" id="SSF56219">
    <property type="entry name" value="DNase I-like"/>
    <property type="match status" value="1"/>
</dbReference>
<evidence type="ECO:0000259" key="3">
    <source>
        <dbReference type="PROSITE" id="PS50158"/>
    </source>
</evidence>
<organism evidence="4 5">
    <name type="scientific">Ladona fulva</name>
    <name type="common">Scarce chaser dragonfly</name>
    <name type="synonym">Libellula fulva</name>
    <dbReference type="NCBI Taxonomy" id="123851"/>
    <lineage>
        <taxon>Eukaryota</taxon>
        <taxon>Metazoa</taxon>
        <taxon>Ecdysozoa</taxon>
        <taxon>Arthropoda</taxon>
        <taxon>Hexapoda</taxon>
        <taxon>Insecta</taxon>
        <taxon>Pterygota</taxon>
        <taxon>Palaeoptera</taxon>
        <taxon>Odonata</taxon>
        <taxon>Epiprocta</taxon>
        <taxon>Anisoptera</taxon>
        <taxon>Libelluloidea</taxon>
        <taxon>Libellulidae</taxon>
        <taxon>Ladona</taxon>
    </lineage>
</organism>
<keyword evidence="1" id="KW-0479">Metal-binding</keyword>
<feature type="compositionally biased region" description="Low complexity" evidence="2">
    <location>
        <begin position="418"/>
        <end position="430"/>
    </location>
</feature>
<evidence type="ECO:0000313" key="5">
    <source>
        <dbReference type="Proteomes" id="UP000792457"/>
    </source>
</evidence>
<dbReference type="Pfam" id="PF14529">
    <property type="entry name" value="Exo_endo_phos_2"/>
    <property type="match status" value="1"/>
</dbReference>
<feature type="region of interest" description="Disordered" evidence="2">
    <location>
        <begin position="317"/>
        <end position="370"/>
    </location>
</feature>
<evidence type="ECO:0000256" key="1">
    <source>
        <dbReference type="PROSITE-ProRule" id="PRU00047"/>
    </source>
</evidence>
<keyword evidence="1" id="KW-0863">Zinc-finger</keyword>
<gene>
    <name evidence="4" type="ORF">J437_LFUL017077</name>
</gene>
<feature type="region of interest" description="Disordered" evidence="2">
    <location>
        <begin position="1"/>
        <end position="79"/>
    </location>
</feature>
<evidence type="ECO:0000256" key="2">
    <source>
        <dbReference type="SAM" id="MobiDB-lite"/>
    </source>
</evidence>
<reference evidence="4" key="1">
    <citation type="submission" date="2013-04" db="EMBL/GenBank/DDBJ databases">
        <authorList>
            <person name="Qu J."/>
            <person name="Murali S.C."/>
            <person name="Bandaranaike D."/>
            <person name="Bellair M."/>
            <person name="Blankenburg K."/>
            <person name="Chao H."/>
            <person name="Dinh H."/>
            <person name="Doddapaneni H."/>
            <person name="Downs B."/>
            <person name="Dugan-Rocha S."/>
            <person name="Elkadiri S."/>
            <person name="Gnanaolivu R.D."/>
            <person name="Hernandez B."/>
            <person name="Javaid M."/>
            <person name="Jayaseelan J.C."/>
            <person name="Lee S."/>
            <person name="Li M."/>
            <person name="Ming W."/>
            <person name="Munidasa M."/>
            <person name="Muniz J."/>
            <person name="Nguyen L."/>
            <person name="Ongeri F."/>
            <person name="Osuji N."/>
            <person name="Pu L.-L."/>
            <person name="Puazo M."/>
            <person name="Qu C."/>
            <person name="Quiroz J."/>
            <person name="Raj R."/>
            <person name="Weissenberger G."/>
            <person name="Xin Y."/>
            <person name="Zou X."/>
            <person name="Han Y."/>
            <person name="Richards S."/>
            <person name="Worley K."/>
            <person name="Muzny D."/>
            <person name="Gibbs R."/>
        </authorList>
    </citation>
    <scope>NUCLEOTIDE SEQUENCE</scope>
    <source>
        <strain evidence="4">Sampled in the wild</strain>
    </source>
</reference>
<feature type="compositionally biased region" description="Polar residues" evidence="2">
    <location>
        <begin position="53"/>
        <end position="67"/>
    </location>
</feature>
<dbReference type="EMBL" id="KZ309088">
    <property type="protein sequence ID" value="KAG8236873.1"/>
    <property type="molecule type" value="Genomic_DNA"/>
</dbReference>
<dbReference type="InterPro" id="IPR001878">
    <property type="entry name" value="Znf_CCHC"/>
</dbReference>
<dbReference type="PANTHER" id="PTHR33273">
    <property type="entry name" value="DOMAIN-CONTAINING PROTEIN, PUTATIVE-RELATED"/>
    <property type="match status" value="1"/>
</dbReference>
<dbReference type="Gene3D" id="3.60.10.10">
    <property type="entry name" value="Endonuclease/exonuclease/phosphatase"/>
    <property type="match status" value="1"/>
</dbReference>
<dbReference type="GO" id="GO:0003824">
    <property type="term" value="F:catalytic activity"/>
    <property type="evidence" value="ECO:0007669"/>
    <property type="project" value="InterPro"/>
</dbReference>
<evidence type="ECO:0000313" key="4">
    <source>
        <dbReference type="EMBL" id="KAG8236873.1"/>
    </source>
</evidence>
<dbReference type="PANTHER" id="PTHR33273:SF2">
    <property type="entry name" value="ENDONUCLEASE_EXONUCLEASE_PHOSPHATASE DOMAIN-CONTAINING PROTEIN"/>
    <property type="match status" value="1"/>
</dbReference>
<feature type="region of interest" description="Disordered" evidence="2">
    <location>
        <begin position="409"/>
        <end position="437"/>
    </location>
</feature>
<comment type="caution">
    <text evidence="4">The sequence shown here is derived from an EMBL/GenBank/DDBJ whole genome shotgun (WGS) entry which is preliminary data.</text>
</comment>
<dbReference type="PROSITE" id="PS50158">
    <property type="entry name" value="ZF_CCHC"/>
    <property type="match status" value="1"/>
</dbReference>
<keyword evidence="1" id="KW-0862">Zinc</keyword>
<proteinExistence type="predicted"/>
<dbReference type="AlphaFoldDB" id="A0A8K0KM92"/>
<feature type="domain" description="CCHC-type" evidence="3">
    <location>
        <begin position="798"/>
        <end position="811"/>
    </location>
</feature>
<dbReference type="InterPro" id="IPR036691">
    <property type="entry name" value="Endo/exonu/phosph_ase_sf"/>
</dbReference>
<dbReference type="Proteomes" id="UP000792457">
    <property type="component" value="Unassembled WGS sequence"/>
</dbReference>